<evidence type="ECO:0000313" key="4">
    <source>
        <dbReference type="EMBL" id="KAA1096628.1"/>
    </source>
</evidence>
<keyword evidence="3" id="KW-0732">Signal</keyword>
<feature type="region of interest" description="Disordered" evidence="1">
    <location>
        <begin position="284"/>
        <end position="316"/>
    </location>
</feature>
<evidence type="ECO:0000256" key="3">
    <source>
        <dbReference type="SAM" id="SignalP"/>
    </source>
</evidence>
<gene>
    <name evidence="4" type="ORF">PGT21_023285</name>
    <name evidence="5" type="ORF">PGTUg99_026781</name>
</gene>
<proteinExistence type="predicted"/>
<feature type="chain" id="PRO_5036366395" description="Mid2 domain-containing protein" evidence="3">
    <location>
        <begin position="39"/>
        <end position="316"/>
    </location>
</feature>
<dbReference type="Proteomes" id="UP000325313">
    <property type="component" value="Unassembled WGS sequence"/>
</dbReference>
<protein>
    <recommendedName>
        <fullName evidence="8">Mid2 domain-containing protein</fullName>
    </recommendedName>
</protein>
<keyword evidence="6" id="KW-1185">Reference proteome</keyword>
<evidence type="ECO:0008006" key="8">
    <source>
        <dbReference type="Google" id="ProtNLM"/>
    </source>
</evidence>
<feature type="signal peptide" evidence="3">
    <location>
        <begin position="1"/>
        <end position="38"/>
    </location>
</feature>
<evidence type="ECO:0000256" key="2">
    <source>
        <dbReference type="SAM" id="Phobius"/>
    </source>
</evidence>
<dbReference type="OrthoDB" id="2497144at2759"/>
<feature type="region of interest" description="Disordered" evidence="1">
    <location>
        <begin position="226"/>
        <end position="253"/>
    </location>
</feature>
<dbReference type="AlphaFoldDB" id="A0A5B0P8L4"/>
<dbReference type="Proteomes" id="UP000324748">
    <property type="component" value="Unassembled WGS sequence"/>
</dbReference>
<sequence>MVAFTPSRLTKPCCSQRYCRKVVCVLFALITLIPTSQSATNDSYSYLDPRFVYTPKEKWHLNNTSAGIAYTNYSGAKVSTSFVGSAVYLSSAKKPNQYTLQVIIDDVDKYIVNLNGPDTENAPQEVLWGVQLVEGNHTFQAINLKADPDRPYVAFASLTITTGQTAATNSAPAVTSQPFRSVAEVNDDHAERNSIIRRATGAVGALVGFIALVFIAYRAQRRRHQRQLQQGLRTHPLATQKSNRPNPEPPMVAPAENLHYVTIRPQSPAYTIPTTHMDPAGSLLIISEDRPSPGSSSERVDEAEFWRPRKTSNSSH</sequence>
<keyword evidence="2" id="KW-1133">Transmembrane helix</keyword>
<keyword evidence="2" id="KW-0812">Transmembrane</keyword>
<dbReference type="EMBL" id="VSWC01000067">
    <property type="protein sequence ID" value="KAA1096628.1"/>
    <property type="molecule type" value="Genomic_DNA"/>
</dbReference>
<keyword evidence="2" id="KW-0472">Membrane</keyword>
<evidence type="ECO:0000313" key="7">
    <source>
        <dbReference type="Proteomes" id="UP000325313"/>
    </source>
</evidence>
<organism evidence="4 6">
    <name type="scientific">Puccinia graminis f. sp. tritici</name>
    <dbReference type="NCBI Taxonomy" id="56615"/>
    <lineage>
        <taxon>Eukaryota</taxon>
        <taxon>Fungi</taxon>
        <taxon>Dikarya</taxon>
        <taxon>Basidiomycota</taxon>
        <taxon>Pucciniomycotina</taxon>
        <taxon>Pucciniomycetes</taxon>
        <taxon>Pucciniales</taxon>
        <taxon>Pucciniaceae</taxon>
        <taxon>Puccinia</taxon>
    </lineage>
</organism>
<evidence type="ECO:0000313" key="5">
    <source>
        <dbReference type="EMBL" id="KAA1131807.1"/>
    </source>
</evidence>
<feature type="transmembrane region" description="Helical" evidence="2">
    <location>
        <begin position="199"/>
        <end position="217"/>
    </location>
</feature>
<comment type="caution">
    <text evidence="4">The sequence shown here is derived from an EMBL/GenBank/DDBJ whole genome shotgun (WGS) entry which is preliminary data.</text>
</comment>
<evidence type="ECO:0000256" key="1">
    <source>
        <dbReference type="SAM" id="MobiDB-lite"/>
    </source>
</evidence>
<name>A0A5B0P8L4_PUCGR</name>
<accession>A0A5B0P8L4</accession>
<dbReference type="Gene3D" id="2.60.120.260">
    <property type="entry name" value="Galactose-binding domain-like"/>
    <property type="match status" value="1"/>
</dbReference>
<dbReference type="EMBL" id="VDEP01000102">
    <property type="protein sequence ID" value="KAA1131807.1"/>
    <property type="molecule type" value="Genomic_DNA"/>
</dbReference>
<feature type="compositionally biased region" description="Basic and acidic residues" evidence="1">
    <location>
        <begin position="298"/>
        <end position="307"/>
    </location>
</feature>
<reference evidence="6 7" key="1">
    <citation type="submission" date="2019-05" db="EMBL/GenBank/DDBJ databases">
        <title>Emergence of the Ug99 lineage of the wheat stem rust pathogen through somatic hybridization.</title>
        <authorList>
            <person name="Li F."/>
            <person name="Upadhyaya N.M."/>
            <person name="Sperschneider J."/>
            <person name="Matny O."/>
            <person name="Nguyen-Phuc H."/>
            <person name="Mago R."/>
            <person name="Raley C."/>
            <person name="Miller M.E."/>
            <person name="Silverstein K.A.T."/>
            <person name="Henningsen E."/>
            <person name="Hirsch C.D."/>
            <person name="Visser B."/>
            <person name="Pretorius Z.A."/>
            <person name="Steffenson B.J."/>
            <person name="Schwessinger B."/>
            <person name="Dodds P.N."/>
            <person name="Figueroa M."/>
        </authorList>
    </citation>
    <scope>NUCLEOTIDE SEQUENCE [LARGE SCALE GENOMIC DNA]</scope>
    <source>
        <strain evidence="4">21-0</strain>
        <strain evidence="5 7">Ug99</strain>
    </source>
</reference>
<evidence type="ECO:0000313" key="6">
    <source>
        <dbReference type="Proteomes" id="UP000324748"/>
    </source>
</evidence>